<accession>A0ABT1E9A9</accession>
<feature type="transmembrane region" description="Helical" evidence="3">
    <location>
        <begin position="72"/>
        <end position="93"/>
    </location>
</feature>
<evidence type="ECO:0000313" key="5">
    <source>
        <dbReference type="Proteomes" id="UP001523566"/>
    </source>
</evidence>
<dbReference type="InterPro" id="IPR019533">
    <property type="entry name" value="Peptidase_S26"/>
</dbReference>
<organism evidence="4 5">
    <name type="scientific">Aequitasia blattaphilus</name>
    <dbReference type="NCBI Taxonomy" id="2949332"/>
    <lineage>
        <taxon>Bacteria</taxon>
        <taxon>Bacillati</taxon>
        <taxon>Bacillota</taxon>
        <taxon>Clostridia</taxon>
        <taxon>Lachnospirales</taxon>
        <taxon>Lachnospiraceae</taxon>
        <taxon>Aequitasia</taxon>
    </lineage>
</organism>
<proteinExistence type="predicted"/>
<keyword evidence="3" id="KW-0812">Transmembrane</keyword>
<feature type="region of interest" description="Disordered" evidence="2">
    <location>
        <begin position="16"/>
        <end position="57"/>
    </location>
</feature>
<keyword evidence="5" id="KW-1185">Reference proteome</keyword>
<keyword evidence="3" id="KW-0472">Membrane</keyword>
<dbReference type="EC" id="3.4.21.89" evidence="1"/>
<comment type="caution">
    <text evidence="4">The sequence shown here is derived from an EMBL/GenBank/DDBJ whole genome shotgun (WGS) entry which is preliminary data.</text>
</comment>
<keyword evidence="3" id="KW-1133">Transmembrane helix</keyword>
<protein>
    <recommendedName>
        <fullName evidence="1">Signal peptidase I</fullName>
        <ecNumber evidence="1">3.4.21.89</ecNumber>
    </recommendedName>
</protein>
<keyword evidence="4" id="KW-0378">Hydrolase</keyword>
<dbReference type="RefSeq" id="WP_262066203.1">
    <property type="nucleotide sequence ID" value="NZ_JAMXOD010000010.1"/>
</dbReference>
<dbReference type="EMBL" id="JAMZFW010000010">
    <property type="protein sequence ID" value="MCP1102418.1"/>
    <property type="molecule type" value="Genomic_DNA"/>
</dbReference>
<evidence type="ECO:0000313" key="4">
    <source>
        <dbReference type="EMBL" id="MCP1102418.1"/>
    </source>
</evidence>
<dbReference type="GO" id="GO:0009003">
    <property type="term" value="F:signal peptidase activity"/>
    <property type="evidence" value="ECO:0007669"/>
    <property type="project" value="UniProtKB-EC"/>
</dbReference>
<feature type="transmembrane region" description="Helical" evidence="3">
    <location>
        <begin position="208"/>
        <end position="229"/>
    </location>
</feature>
<sequence>MAKSLEEIEAAFRNQYQKDKKNPEEEIKEEKVEKAAMKEAITEEGEGESKVTETVTEKKPEKAGRAAIISDIIFYFALIAMVVCAVLFSRGAFGTQTFGGYRFYEVLTTSMESVYPRGSLVLIKKTEASELVVGDDITFAKDSSNLITHRIIEIKEDYEGSGKRAFVTKGVDNATADADVVLADNVMGKVTKGIPRMGAALSWIGSNLWLIIVLFLSLMAFSFFIKIFWRESKKEKIKKN</sequence>
<evidence type="ECO:0000256" key="3">
    <source>
        <dbReference type="SAM" id="Phobius"/>
    </source>
</evidence>
<dbReference type="NCBIfam" id="TIGR02228">
    <property type="entry name" value="sigpep_I_arch"/>
    <property type="match status" value="1"/>
</dbReference>
<name>A0ABT1E9A9_9FIRM</name>
<dbReference type="Proteomes" id="UP001523566">
    <property type="component" value="Unassembled WGS sequence"/>
</dbReference>
<dbReference type="InterPro" id="IPR001733">
    <property type="entry name" value="Peptidase_S26B"/>
</dbReference>
<dbReference type="CDD" id="cd06530">
    <property type="entry name" value="S26_SPase_I"/>
    <property type="match status" value="1"/>
</dbReference>
<reference evidence="4 5" key="1">
    <citation type="journal article" date="2022" name="Genome Biol. Evol.">
        <title>Host diet, physiology and behaviors set the stage for Lachnospiraceae cladogenesis.</title>
        <authorList>
            <person name="Vera-Ponce De Leon A."/>
            <person name="Schneider M."/>
            <person name="Jahnes B.C."/>
            <person name="Sadowski V."/>
            <person name="Camuy-Velez L.A."/>
            <person name="Duan J."/>
            <person name="Sabree Z.L."/>
        </authorList>
    </citation>
    <scope>NUCLEOTIDE SEQUENCE [LARGE SCALE GENOMIC DNA]</scope>
    <source>
        <strain evidence="4 5">PAL113</strain>
    </source>
</reference>
<evidence type="ECO:0000256" key="1">
    <source>
        <dbReference type="NCBIfam" id="TIGR02228"/>
    </source>
</evidence>
<gene>
    <name evidence="4" type="ORF">NK125_08340</name>
</gene>
<evidence type="ECO:0000256" key="2">
    <source>
        <dbReference type="SAM" id="MobiDB-lite"/>
    </source>
</evidence>